<reference evidence="1" key="1">
    <citation type="submission" date="2020-08" db="EMBL/GenBank/DDBJ databases">
        <title>Genome public.</title>
        <authorList>
            <person name="Liu C."/>
            <person name="Sun Q."/>
        </authorList>
    </citation>
    <scope>NUCLEOTIDE SEQUENCE</scope>
    <source>
        <strain evidence="1">BX5</strain>
    </source>
</reference>
<dbReference type="AlphaFoldDB" id="A0A8J6J5R2"/>
<evidence type="ECO:0000313" key="1">
    <source>
        <dbReference type="EMBL" id="MBC5717622.1"/>
    </source>
</evidence>
<sequence>MEQKANITIDKEHITVERTQTACGREIRVISVFPRHGSETVEDKLKALAELDFRQGKLCA</sequence>
<dbReference type="Proteomes" id="UP000602260">
    <property type="component" value="Unassembled WGS sequence"/>
</dbReference>
<accession>A0A8J6J5R2</accession>
<protein>
    <submittedName>
        <fullName evidence="1">Uncharacterized protein</fullName>
    </submittedName>
</protein>
<evidence type="ECO:0000313" key="2">
    <source>
        <dbReference type="Proteomes" id="UP000602260"/>
    </source>
</evidence>
<proteinExistence type="predicted"/>
<comment type="caution">
    <text evidence="1">The sequence shown here is derived from an EMBL/GenBank/DDBJ whole genome shotgun (WGS) entry which is preliminary data.</text>
</comment>
<dbReference type="EMBL" id="JACOPN010000006">
    <property type="protein sequence ID" value="MBC5717622.1"/>
    <property type="molecule type" value="Genomic_DNA"/>
</dbReference>
<dbReference type="RefSeq" id="WP_118625161.1">
    <property type="nucleotide sequence ID" value="NZ_JACOPN010000006.1"/>
</dbReference>
<name>A0A8J6J5R2_9FIRM</name>
<organism evidence="1 2">
    <name type="scientific">Flintibacter faecis</name>
    <dbReference type="NCBI Taxonomy" id="2763047"/>
    <lineage>
        <taxon>Bacteria</taxon>
        <taxon>Bacillati</taxon>
        <taxon>Bacillota</taxon>
        <taxon>Clostridia</taxon>
        <taxon>Eubacteriales</taxon>
        <taxon>Flintibacter</taxon>
    </lineage>
</organism>
<gene>
    <name evidence="1" type="ORF">H8S55_09855</name>
</gene>
<keyword evidence="2" id="KW-1185">Reference proteome</keyword>